<proteinExistence type="predicted"/>
<organism evidence="2 3">
    <name type="scientific">Dasania phycosphaerae</name>
    <dbReference type="NCBI Taxonomy" id="2950436"/>
    <lineage>
        <taxon>Bacteria</taxon>
        <taxon>Pseudomonadati</taxon>
        <taxon>Pseudomonadota</taxon>
        <taxon>Gammaproteobacteria</taxon>
        <taxon>Cellvibrionales</taxon>
        <taxon>Spongiibacteraceae</taxon>
        <taxon>Dasania</taxon>
    </lineage>
</organism>
<name>A0A9J6RLJ3_9GAMM</name>
<dbReference type="EMBL" id="JAPTGG010000007">
    <property type="protein sequence ID" value="MCZ0865590.1"/>
    <property type="molecule type" value="Genomic_DNA"/>
</dbReference>
<reference evidence="2 3" key="1">
    <citation type="submission" date="2022-12" db="EMBL/GenBank/DDBJ databases">
        <title>Dasania phycosphaerae sp. nov., isolated from particulate material of the south coast of Korea.</title>
        <authorList>
            <person name="Jiang Y."/>
        </authorList>
    </citation>
    <scope>NUCLEOTIDE SEQUENCE [LARGE SCALE GENOMIC DNA]</scope>
    <source>
        <strain evidence="2 3">GY-19</strain>
    </source>
</reference>
<dbReference type="InterPro" id="IPR027443">
    <property type="entry name" value="IPNS-like_sf"/>
</dbReference>
<dbReference type="Proteomes" id="UP001069090">
    <property type="component" value="Unassembled WGS sequence"/>
</dbReference>
<dbReference type="Pfam" id="PF05118">
    <property type="entry name" value="Asp_Arg_Hydrox"/>
    <property type="match status" value="1"/>
</dbReference>
<dbReference type="Gene3D" id="2.60.120.330">
    <property type="entry name" value="B-lactam Antibiotic, Isopenicillin N Synthase, Chain"/>
    <property type="match status" value="1"/>
</dbReference>
<accession>A0A9J6RLJ3</accession>
<feature type="domain" description="Aspartyl/asparaginy/proline hydroxylase" evidence="1">
    <location>
        <begin position="59"/>
        <end position="178"/>
    </location>
</feature>
<keyword evidence="3" id="KW-1185">Reference proteome</keyword>
<dbReference type="InterPro" id="IPR007803">
    <property type="entry name" value="Asp/Arg/Pro-Hydrxlase"/>
</dbReference>
<dbReference type="AlphaFoldDB" id="A0A9J6RLJ3"/>
<protein>
    <submittedName>
        <fullName evidence="2">Aspartyl/asparaginyl beta-hydroxylase domain-containing protein</fullName>
    </submittedName>
</protein>
<sequence length="194" mass="22010">MDIGVALRDLGQVDSTALIERVLGFDEQAWVENSYRQKQYDVHTLTESVVMIFTDGKGWPNIEVSKESGWDLLADVAMPLMHKIIERHYPPGGTIIRAMAAKLLVGGVIKPHVDAHPSFHVGHRIHIPITTNSRVRFMIDGKPNRLAVGNAYEINNQKQHSVMNKGKEDRITFIFDYVPPEQLQRMQQMQQASQ</sequence>
<evidence type="ECO:0000313" key="3">
    <source>
        <dbReference type="Proteomes" id="UP001069090"/>
    </source>
</evidence>
<dbReference type="SUPFAM" id="SSF51197">
    <property type="entry name" value="Clavaminate synthase-like"/>
    <property type="match status" value="1"/>
</dbReference>
<comment type="caution">
    <text evidence="2">The sequence shown here is derived from an EMBL/GenBank/DDBJ whole genome shotgun (WGS) entry which is preliminary data.</text>
</comment>
<evidence type="ECO:0000313" key="2">
    <source>
        <dbReference type="EMBL" id="MCZ0865590.1"/>
    </source>
</evidence>
<dbReference type="RefSeq" id="WP_258331735.1">
    <property type="nucleotide sequence ID" value="NZ_JAPTGG010000007.1"/>
</dbReference>
<gene>
    <name evidence="2" type="ORF">O0V09_10280</name>
</gene>
<evidence type="ECO:0000259" key="1">
    <source>
        <dbReference type="Pfam" id="PF05118"/>
    </source>
</evidence>